<reference evidence="1" key="1">
    <citation type="submission" date="2024-04" db="EMBL/GenBank/DDBJ databases">
        <authorList>
            <consortium name="Molecular Ecology Group"/>
        </authorList>
    </citation>
    <scope>NUCLEOTIDE SEQUENCE</scope>
</reference>
<dbReference type="Proteomes" id="UP001497644">
    <property type="component" value="Chromosome 7"/>
</dbReference>
<proteinExistence type="predicted"/>
<dbReference type="AlphaFoldDB" id="A0AAV2P6N9"/>
<dbReference type="SUPFAM" id="SSF140996">
    <property type="entry name" value="Hermes dimerisation domain"/>
    <property type="match status" value="1"/>
</dbReference>
<accession>A0AAV2P6N9</accession>
<keyword evidence="2" id="KW-1185">Reference proteome</keyword>
<sequence length="109" mass="13231">MIAKDNFPFQTVENEGFQYLLKTVAPLYKLPGRKSITKLMEEKYELLSMIIKEKLLVVDYNFDIRRLDRYVKYTELLGNDYTLRIEKQTGIRDAWRYFTRRTTHCRVLR</sequence>
<gene>
    <name evidence="1" type="ORF">LPLAT_LOCUS12794</name>
</gene>
<evidence type="ECO:0000313" key="1">
    <source>
        <dbReference type="EMBL" id="CAL1687618.1"/>
    </source>
</evidence>
<protein>
    <submittedName>
        <fullName evidence="1">Uncharacterized protein</fullName>
    </submittedName>
</protein>
<name>A0AAV2P6N9_9HYME</name>
<dbReference type="EMBL" id="OZ034830">
    <property type="protein sequence ID" value="CAL1687618.1"/>
    <property type="molecule type" value="Genomic_DNA"/>
</dbReference>
<organism evidence="1 2">
    <name type="scientific">Lasius platythorax</name>
    <dbReference type="NCBI Taxonomy" id="488582"/>
    <lineage>
        <taxon>Eukaryota</taxon>
        <taxon>Metazoa</taxon>
        <taxon>Ecdysozoa</taxon>
        <taxon>Arthropoda</taxon>
        <taxon>Hexapoda</taxon>
        <taxon>Insecta</taxon>
        <taxon>Pterygota</taxon>
        <taxon>Neoptera</taxon>
        <taxon>Endopterygota</taxon>
        <taxon>Hymenoptera</taxon>
        <taxon>Apocrita</taxon>
        <taxon>Aculeata</taxon>
        <taxon>Formicoidea</taxon>
        <taxon>Formicidae</taxon>
        <taxon>Formicinae</taxon>
        <taxon>Lasius</taxon>
        <taxon>Lasius</taxon>
    </lineage>
</organism>
<evidence type="ECO:0000313" key="2">
    <source>
        <dbReference type="Proteomes" id="UP001497644"/>
    </source>
</evidence>